<dbReference type="PANTHER" id="PTHR11049">
    <property type="entry name" value="ACYL COENZYME A THIOESTER HYDROLASE"/>
    <property type="match status" value="1"/>
</dbReference>
<comment type="similarity">
    <text evidence="1">Belongs to the acyl coenzyme A hydrolase family.</text>
</comment>
<comment type="caution">
    <text evidence="5">The sequence shown here is derived from an EMBL/GenBank/DDBJ whole genome shotgun (WGS) entry which is preliminary data.</text>
</comment>
<dbReference type="AlphaFoldDB" id="A0A8J8AZU1"/>
<dbReference type="InterPro" id="IPR040170">
    <property type="entry name" value="Cytosol_ACT"/>
</dbReference>
<dbReference type="InterPro" id="IPR029069">
    <property type="entry name" value="HotDog_dom_sf"/>
</dbReference>
<dbReference type="PROSITE" id="PS51770">
    <property type="entry name" value="HOTDOG_ACOT"/>
    <property type="match status" value="1"/>
</dbReference>
<dbReference type="Gene3D" id="3.10.129.10">
    <property type="entry name" value="Hotdog Thioesterase"/>
    <property type="match status" value="1"/>
</dbReference>
<accession>A0A8J8AZU1</accession>
<dbReference type="SUPFAM" id="SSF54637">
    <property type="entry name" value="Thioesterase/thiol ester dehydrase-isomerase"/>
    <property type="match status" value="1"/>
</dbReference>
<dbReference type="GO" id="GO:0006637">
    <property type="term" value="P:acyl-CoA metabolic process"/>
    <property type="evidence" value="ECO:0007669"/>
    <property type="project" value="TreeGrafter"/>
</dbReference>
<dbReference type="RefSeq" id="WP_211928253.1">
    <property type="nucleotide sequence ID" value="NZ_JAGQFT020000003.1"/>
</dbReference>
<evidence type="ECO:0000313" key="5">
    <source>
        <dbReference type="EMBL" id="MBR0564425.1"/>
    </source>
</evidence>
<name>A0A8J8AZU1_9GAMM</name>
<keyword evidence="7" id="KW-1185">Reference proteome</keyword>
<evidence type="ECO:0000256" key="2">
    <source>
        <dbReference type="ARBA" id="ARBA00022801"/>
    </source>
</evidence>
<keyword evidence="2 3" id="KW-0378">Hydrolase</keyword>
<reference evidence="5" key="2">
    <citation type="submission" date="2021-04" db="EMBL/GenBank/DDBJ databases">
        <authorList>
            <person name="Karlyshev A.V."/>
        </authorList>
    </citation>
    <scope>NUCLEOTIDE SEQUENCE</scope>
    <source>
        <strain evidence="5">LMG 29479</strain>
    </source>
</reference>
<evidence type="ECO:0000259" key="4">
    <source>
        <dbReference type="PROSITE" id="PS51770"/>
    </source>
</evidence>
<dbReference type="GO" id="GO:0052816">
    <property type="term" value="F:long-chain fatty acyl-CoA hydrolase activity"/>
    <property type="evidence" value="ECO:0007669"/>
    <property type="project" value="TreeGrafter"/>
</dbReference>
<dbReference type="InterPro" id="IPR006683">
    <property type="entry name" value="Thioestr_dom"/>
</dbReference>
<sequence length="166" mass="17963">MSGQQDSLTFRFLAEPTDVNYGGKVHGGVVMKWIDQVGYAAAVGWSGKYSVTVAVGGIRFVSPIRTSDLVSVTAKLVHTGTTSMHFAIDVRARDPGLDSSDPQERLCTHCVIVFVALDGVEGRPTPVPAWEPKTDEDRRLAEYAIQVMDLSKGIEAVVERYHGDAG</sequence>
<protein>
    <submittedName>
        <fullName evidence="5">Acyl-CoA thioesterase</fullName>
    </submittedName>
</protein>
<dbReference type="InterPro" id="IPR033120">
    <property type="entry name" value="HOTDOG_ACOT"/>
</dbReference>
<dbReference type="Proteomes" id="UP000675747">
    <property type="component" value="Unassembled WGS sequence"/>
</dbReference>
<evidence type="ECO:0000313" key="6">
    <source>
        <dbReference type="EMBL" id="MBS7456462.1"/>
    </source>
</evidence>
<gene>
    <name evidence="6" type="ORF">KB893_004830</name>
    <name evidence="5" type="ORF">KB893_18280</name>
</gene>
<feature type="domain" description="HotDog ACOT-type" evidence="4">
    <location>
        <begin position="4"/>
        <end position="120"/>
    </location>
</feature>
<evidence type="ECO:0000256" key="3">
    <source>
        <dbReference type="PROSITE-ProRule" id="PRU01106"/>
    </source>
</evidence>
<dbReference type="EMBL" id="JAGQFT020000003">
    <property type="protein sequence ID" value="MBS7456462.1"/>
    <property type="molecule type" value="Genomic_DNA"/>
</dbReference>
<reference evidence="6 7" key="1">
    <citation type="journal article" date="2021" name="Microbiol. Resour. Announc.">
        <title>Draft Genome Sequence of Coralloluteibacterium stylophorae LMG 29479T.</title>
        <authorList>
            <person name="Karlyshev A.V."/>
            <person name="Kudryashova E.B."/>
            <person name="Ariskina E.V."/>
            <person name="Conroy A.P."/>
            <person name="Abidueva E.Y."/>
        </authorList>
    </citation>
    <scope>NUCLEOTIDE SEQUENCE [LARGE SCALE GENOMIC DNA]</scope>
    <source>
        <strain evidence="6 7">LMG 29479</strain>
    </source>
</reference>
<evidence type="ECO:0000256" key="1">
    <source>
        <dbReference type="ARBA" id="ARBA00010458"/>
    </source>
</evidence>
<evidence type="ECO:0000313" key="7">
    <source>
        <dbReference type="Proteomes" id="UP000675747"/>
    </source>
</evidence>
<proteinExistence type="inferred from homology"/>
<dbReference type="CDD" id="cd03442">
    <property type="entry name" value="BFIT_BACH"/>
    <property type="match status" value="1"/>
</dbReference>
<dbReference type="EMBL" id="JAGQFT010000337">
    <property type="protein sequence ID" value="MBR0564425.1"/>
    <property type="molecule type" value="Genomic_DNA"/>
</dbReference>
<organism evidence="5">
    <name type="scientific">Coralloluteibacterium stylophorae</name>
    <dbReference type="NCBI Taxonomy" id="1776034"/>
    <lineage>
        <taxon>Bacteria</taxon>
        <taxon>Pseudomonadati</taxon>
        <taxon>Pseudomonadota</taxon>
        <taxon>Gammaproteobacteria</taxon>
        <taxon>Lysobacterales</taxon>
        <taxon>Lysobacteraceae</taxon>
        <taxon>Coralloluteibacterium</taxon>
    </lineage>
</organism>
<dbReference type="GO" id="GO:0005829">
    <property type="term" value="C:cytosol"/>
    <property type="evidence" value="ECO:0007669"/>
    <property type="project" value="TreeGrafter"/>
</dbReference>
<dbReference type="PANTHER" id="PTHR11049:SF16">
    <property type="entry name" value="PROTEIN VDLD"/>
    <property type="match status" value="1"/>
</dbReference>
<dbReference type="Pfam" id="PF03061">
    <property type="entry name" value="4HBT"/>
    <property type="match status" value="1"/>
</dbReference>